<accession>A0A0S3SDP5</accession>
<evidence type="ECO:0000313" key="1">
    <source>
        <dbReference type="EMBL" id="BAT90951.1"/>
    </source>
</evidence>
<proteinExistence type="predicted"/>
<sequence>MISFLLKKELHQAVECNIRIFVPQKLLPYLRRSDIDHPKQVLNLNKKWVLRDPKVIGSQHFEPIWGAVSHVNVHIHTPRAQESRVQFLLMIRGEHYDPLIPTTRPQPIYEIQEPR</sequence>
<gene>
    <name evidence="1" type="primary">Vigan.06G224800</name>
    <name evidence="1" type="ORF">VIGAN_06224800</name>
</gene>
<name>A0A0S3SDP5_PHAAN</name>
<reference evidence="1 2" key="1">
    <citation type="journal article" date="2015" name="Sci. Rep.">
        <title>The power of single molecule real-time sequencing technology in the de novo assembly of a eukaryotic genome.</title>
        <authorList>
            <person name="Sakai H."/>
            <person name="Naito K."/>
            <person name="Ogiso-Tanaka E."/>
            <person name="Takahashi Y."/>
            <person name="Iseki K."/>
            <person name="Muto C."/>
            <person name="Satou K."/>
            <person name="Teruya K."/>
            <person name="Shiroma A."/>
            <person name="Shimoji M."/>
            <person name="Hirano T."/>
            <person name="Itoh T."/>
            <person name="Kaga A."/>
            <person name="Tomooka N."/>
        </authorList>
    </citation>
    <scope>NUCLEOTIDE SEQUENCE [LARGE SCALE GENOMIC DNA]</scope>
    <source>
        <strain evidence="2">cv. Shumari</strain>
    </source>
</reference>
<organism evidence="1 2">
    <name type="scientific">Vigna angularis var. angularis</name>
    <dbReference type="NCBI Taxonomy" id="157739"/>
    <lineage>
        <taxon>Eukaryota</taxon>
        <taxon>Viridiplantae</taxon>
        <taxon>Streptophyta</taxon>
        <taxon>Embryophyta</taxon>
        <taxon>Tracheophyta</taxon>
        <taxon>Spermatophyta</taxon>
        <taxon>Magnoliopsida</taxon>
        <taxon>eudicotyledons</taxon>
        <taxon>Gunneridae</taxon>
        <taxon>Pentapetalae</taxon>
        <taxon>rosids</taxon>
        <taxon>fabids</taxon>
        <taxon>Fabales</taxon>
        <taxon>Fabaceae</taxon>
        <taxon>Papilionoideae</taxon>
        <taxon>50 kb inversion clade</taxon>
        <taxon>NPAAA clade</taxon>
        <taxon>indigoferoid/millettioid clade</taxon>
        <taxon>Phaseoleae</taxon>
        <taxon>Vigna</taxon>
    </lineage>
</organism>
<keyword evidence="2" id="KW-1185">Reference proteome</keyword>
<dbReference type="AlphaFoldDB" id="A0A0S3SDP5"/>
<evidence type="ECO:0000313" key="2">
    <source>
        <dbReference type="Proteomes" id="UP000291084"/>
    </source>
</evidence>
<dbReference type="Proteomes" id="UP000291084">
    <property type="component" value="Chromosome 6"/>
</dbReference>
<dbReference type="EMBL" id="AP015039">
    <property type="protein sequence ID" value="BAT90951.1"/>
    <property type="molecule type" value="Genomic_DNA"/>
</dbReference>
<protein>
    <submittedName>
        <fullName evidence="1">Uncharacterized protein</fullName>
    </submittedName>
</protein>